<dbReference type="Proteomes" id="UP000694240">
    <property type="component" value="Chromosome 8"/>
</dbReference>
<organism evidence="1 2">
    <name type="scientific">Arabidopsis thaliana x Arabidopsis arenosa</name>
    <dbReference type="NCBI Taxonomy" id="1240361"/>
    <lineage>
        <taxon>Eukaryota</taxon>
        <taxon>Viridiplantae</taxon>
        <taxon>Streptophyta</taxon>
        <taxon>Embryophyta</taxon>
        <taxon>Tracheophyta</taxon>
        <taxon>Spermatophyta</taxon>
        <taxon>Magnoliopsida</taxon>
        <taxon>eudicotyledons</taxon>
        <taxon>Gunneridae</taxon>
        <taxon>Pentapetalae</taxon>
        <taxon>rosids</taxon>
        <taxon>malvids</taxon>
        <taxon>Brassicales</taxon>
        <taxon>Brassicaceae</taxon>
        <taxon>Camelineae</taxon>
        <taxon>Arabidopsis</taxon>
    </lineage>
</organism>
<accession>A0A8T2AYV1</accession>
<dbReference type="InterPro" id="IPR009568">
    <property type="entry name" value="DUF1184"/>
</dbReference>
<keyword evidence="2" id="KW-1185">Reference proteome</keyword>
<dbReference type="Pfam" id="PF06683">
    <property type="entry name" value="DUF1184"/>
    <property type="match status" value="3"/>
</dbReference>
<evidence type="ECO:0000313" key="1">
    <source>
        <dbReference type="EMBL" id="KAG7578482.1"/>
    </source>
</evidence>
<dbReference type="EMBL" id="JAEFBK010000008">
    <property type="protein sequence ID" value="KAG7578482.1"/>
    <property type="molecule type" value="Genomic_DNA"/>
</dbReference>
<reference evidence="1 2" key="1">
    <citation type="submission" date="2020-12" db="EMBL/GenBank/DDBJ databases">
        <title>Concerted genomic and epigenomic changes stabilize Arabidopsis allopolyploids.</title>
        <authorList>
            <person name="Chen Z."/>
        </authorList>
    </citation>
    <scope>NUCLEOTIDE SEQUENCE [LARGE SCALE GENOMIC DNA]</scope>
    <source>
        <strain evidence="1">Allo738</strain>
        <tissue evidence="1">Leaf</tissue>
    </source>
</reference>
<dbReference type="AlphaFoldDB" id="A0A8T2AYV1"/>
<comment type="caution">
    <text evidence="1">The sequence shown here is derived from an EMBL/GenBank/DDBJ whole genome shotgun (WGS) entry which is preliminary data.</text>
</comment>
<evidence type="ECO:0000313" key="2">
    <source>
        <dbReference type="Proteomes" id="UP000694240"/>
    </source>
</evidence>
<name>A0A8T2AYV1_9BRAS</name>
<protein>
    <submittedName>
        <fullName evidence="1">Uncharacterized protein</fullName>
    </submittedName>
</protein>
<gene>
    <name evidence="1" type="ORF">ISN45_Aa03g026640</name>
</gene>
<proteinExistence type="predicted"/>
<sequence length="317" mass="36700">MASTRISRVLLRRKRRLLTPDIRFYPYTTGTSSSGKEDTKATVIRLGVDLSLSLSVAESMFLLSDDIHTMLWFCYKLWRCTIPHRELVSERLLRVIYHVYSKDIKPKNAVYKDGSNSVQFQLIKTTWKDYSDGVIVLHRLVKVLGRKDWSFDDRLLSSTIAKCKQVLKKVDDELRNDFAKQEMKEEVVRLGVELSLHVAGSMFYLSDDIYNMLRFCYKLLEDARKDLAHNSPVMKSLIGVIHYVNTKYIKPKNGVCQNEVEEAISMAESLRLVLKEVDETLRCAKDVLEANGFVRDAMESKILDLWKPLFDKETEEA</sequence>